<protein>
    <submittedName>
        <fullName evidence="1">Uncharacterized protein</fullName>
    </submittedName>
</protein>
<sequence>MPIGVAALAEQCSSKKRHPGNIHEAQNDCAVLLHSSSALKNQFNSRNDCECALHRDSEAVIEGRYAGNVHHLVGLRDMKDRRAHEQKSHLVHYTMEPRVGDEFAHGHRVMVPGRPDAEENREETQIAVGVVCIHLLVGEDGLEHFAQIADRGHVEQVEEDVLPLRRLVEPF</sequence>
<evidence type="ECO:0000313" key="2">
    <source>
        <dbReference type="Proteomes" id="UP000266841"/>
    </source>
</evidence>
<proteinExistence type="predicted"/>
<dbReference type="EMBL" id="AGNL01012369">
    <property type="protein sequence ID" value="EJK67921.1"/>
    <property type="molecule type" value="Genomic_DNA"/>
</dbReference>
<accession>K0T3F8</accession>
<dbReference type="AlphaFoldDB" id="K0T3F8"/>
<gene>
    <name evidence="1" type="ORF">THAOC_10968</name>
</gene>
<reference evidence="1 2" key="1">
    <citation type="journal article" date="2012" name="Genome Biol.">
        <title>Genome and low-iron response of an oceanic diatom adapted to chronic iron limitation.</title>
        <authorList>
            <person name="Lommer M."/>
            <person name="Specht M."/>
            <person name="Roy A.S."/>
            <person name="Kraemer L."/>
            <person name="Andreson R."/>
            <person name="Gutowska M.A."/>
            <person name="Wolf J."/>
            <person name="Bergner S.V."/>
            <person name="Schilhabel M.B."/>
            <person name="Klostermeier U.C."/>
            <person name="Beiko R.G."/>
            <person name="Rosenstiel P."/>
            <person name="Hippler M."/>
            <person name="Laroche J."/>
        </authorList>
    </citation>
    <scope>NUCLEOTIDE SEQUENCE [LARGE SCALE GENOMIC DNA]</scope>
    <source>
        <strain evidence="1 2">CCMP1005</strain>
    </source>
</reference>
<name>K0T3F8_THAOC</name>
<evidence type="ECO:0000313" key="1">
    <source>
        <dbReference type="EMBL" id="EJK67921.1"/>
    </source>
</evidence>
<dbReference type="Proteomes" id="UP000266841">
    <property type="component" value="Unassembled WGS sequence"/>
</dbReference>
<organism evidence="1 2">
    <name type="scientific">Thalassiosira oceanica</name>
    <name type="common">Marine diatom</name>
    <dbReference type="NCBI Taxonomy" id="159749"/>
    <lineage>
        <taxon>Eukaryota</taxon>
        <taxon>Sar</taxon>
        <taxon>Stramenopiles</taxon>
        <taxon>Ochrophyta</taxon>
        <taxon>Bacillariophyta</taxon>
        <taxon>Coscinodiscophyceae</taxon>
        <taxon>Thalassiosirophycidae</taxon>
        <taxon>Thalassiosirales</taxon>
        <taxon>Thalassiosiraceae</taxon>
        <taxon>Thalassiosira</taxon>
    </lineage>
</organism>
<comment type="caution">
    <text evidence="1">The sequence shown here is derived from an EMBL/GenBank/DDBJ whole genome shotgun (WGS) entry which is preliminary data.</text>
</comment>
<keyword evidence="2" id="KW-1185">Reference proteome</keyword>